<gene>
    <name evidence="1" type="ORF">GCWU000323_01776</name>
</gene>
<name>C9MYY3_9FUSO</name>
<dbReference type="EMBL" id="ACVB02000013">
    <property type="protein sequence ID" value="EEX74138.1"/>
    <property type="molecule type" value="Genomic_DNA"/>
</dbReference>
<evidence type="ECO:0000313" key="2">
    <source>
        <dbReference type="Proteomes" id="UP000006233"/>
    </source>
</evidence>
<sequence>MNFASIFFMGLSITMKKYYSVNTLFLYLLCGILLSENKK</sequence>
<dbReference type="AlphaFoldDB" id="C9MYY3"/>
<evidence type="ECO:0000313" key="1">
    <source>
        <dbReference type="EMBL" id="EEX74138.1"/>
    </source>
</evidence>
<accession>C9MYY3</accession>
<proteinExistence type="predicted"/>
<protein>
    <submittedName>
        <fullName evidence="1">Uncharacterized protein</fullName>
    </submittedName>
</protein>
<reference evidence="1 2" key="1">
    <citation type="submission" date="2009-09" db="EMBL/GenBank/DDBJ databases">
        <authorList>
            <person name="Weinstock G."/>
            <person name="Sodergren E."/>
            <person name="Clifton S."/>
            <person name="Fulton L."/>
            <person name="Fulton B."/>
            <person name="Courtney L."/>
            <person name="Fronick C."/>
            <person name="Harrison M."/>
            <person name="Strong C."/>
            <person name="Farmer C."/>
            <person name="Delahaunty K."/>
            <person name="Markovic C."/>
            <person name="Hall O."/>
            <person name="Minx P."/>
            <person name="Tomlinson C."/>
            <person name="Mitreva M."/>
            <person name="Nelson J."/>
            <person name="Hou S."/>
            <person name="Wollam A."/>
            <person name="Pepin K.H."/>
            <person name="Johnson M."/>
            <person name="Bhonagiri V."/>
            <person name="Nash W.E."/>
            <person name="Warren W."/>
            <person name="Chinwalla A."/>
            <person name="Mardis E.R."/>
            <person name="Wilson R.K."/>
        </authorList>
    </citation>
    <scope>NUCLEOTIDE SEQUENCE [LARGE SCALE GENOMIC DNA]</scope>
    <source>
        <strain evidence="1 2">F0254</strain>
    </source>
</reference>
<organism evidence="1 2">
    <name type="scientific">Leptotrichia hofstadii F0254</name>
    <dbReference type="NCBI Taxonomy" id="634994"/>
    <lineage>
        <taxon>Bacteria</taxon>
        <taxon>Fusobacteriati</taxon>
        <taxon>Fusobacteriota</taxon>
        <taxon>Fusobacteriia</taxon>
        <taxon>Fusobacteriales</taxon>
        <taxon>Leptotrichiaceae</taxon>
        <taxon>Leptotrichia</taxon>
    </lineage>
</organism>
<dbReference type="HOGENOM" id="CLU_3312118_0_0_0"/>
<comment type="caution">
    <text evidence="1">The sequence shown here is derived from an EMBL/GenBank/DDBJ whole genome shotgun (WGS) entry which is preliminary data.</text>
</comment>
<dbReference type="Proteomes" id="UP000006233">
    <property type="component" value="Unassembled WGS sequence"/>
</dbReference>
<dbReference type="STRING" id="634994.GCWU000323_01776"/>